<gene>
    <name evidence="1" type="ORF">GCM10009838_32330</name>
</gene>
<sequence>MVRAAEGGDLTWVLLAANGRPLARSAAAFRTDEALAAAWRELVADRAALNIRLGRDGTGPDWWWTATLPARSVGAGVGTATAGVVVARSARGYLRPDQCRGGASGFISALSGFARRVGERGASRATAGTRRGK</sequence>
<name>A0ABN2RKG5_9ACTN</name>
<protein>
    <submittedName>
        <fullName evidence="1">Uncharacterized protein</fullName>
    </submittedName>
</protein>
<evidence type="ECO:0000313" key="1">
    <source>
        <dbReference type="EMBL" id="GAA1970691.1"/>
    </source>
</evidence>
<accession>A0ABN2RKG5</accession>
<organism evidence="1 2">
    <name type="scientific">Catenulispora subtropica</name>
    <dbReference type="NCBI Taxonomy" id="450798"/>
    <lineage>
        <taxon>Bacteria</taxon>
        <taxon>Bacillati</taxon>
        <taxon>Actinomycetota</taxon>
        <taxon>Actinomycetes</taxon>
        <taxon>Catenulisporales</taxon>
        <taxon>Catenulisporaceae</taxon>
        <taxon>Catenulispora</taxon>
    </lineage>
</organism>
<keyword evidence="2" id="KW-1185">Reference proteome</keyword>
<evidence type="ECO:0000313" key="2">
    <source>
        <dbReference type="Proteomes" id="UP001499854"/>
    </source>
</evidence>
<comment type="caution">
    <text evidence="1">The sequence shown here is derived from an EMBL/GenBank/DDBJ whole genome shotgun (WGS) entry which is preliminary data.</text>
</comment>
<dbReference type="EMBL" id="BAAAQM010000016">
    <property type="protein sequence ID" value="GAA1970691.1"/>
    <property type="molecule type" value="Genomic_DNA"/>
</dbReference>
<proteinExistence type="predicted"/>
<reference evidence="1 2" key="1">
    <citation type="journal article" date="2019" name="Int. J. Syst. Evol. Microbiol.">
        <title>The Global Catalogue of Microorganisms (GCM) 10K type strain sequencing project: providing services to taxonomists for standard genome sequencing and annotation.</title>
        <authorList>
            <consortium name="The Broad Institute Genomics Platform"/>
            <consortium name="The Broad Institute Genome Sequencing Center for Infectious Disease"/>
            <person name="Wu L."/>
            <person name="Ma J."/>
        </authorList>
    </citation>
    <scope>NUCLEOTIDE SEQUENCE [LARGE SCALE GENOMIC DNA]</scope>
    <source>
        <strain evidence="1 2">JCM 16013</strain>
    </source>
</reference>
<dbReference type="Proteomes" id="UP001499854">
    <property type="component" value="Unassembled WGS sequence"/>
</dbReference>